<dbReference type="InterPro" id="IPR003664">
    <property type="entry name" value="FA_synthesis"/>
</dbReference>
<dbReference type="UniPathway" id="UPA00085"/>
<comment type="subunit">
    <text evidence="9 10">Homodimer. Probably interacts with PlsY.</text>
</comment>
<evidence type="ECO:0000256" key="4">
    <source>
        <dbReference type="ARBA" id="ARBA00022679"/>
    </source>
</evidence>
<dbReference type="STRING" id="106634.TVD_08540"/>
<dbReference type="Proteomes" id="UP000064201">
    <property type="component" value="Chromosome"/>
</dbReference>
<dbReference type="Gene3D" id="3.40.718.10">
    <property type="entry name" value="Isopropylmalate Dehydrogenase"/>
    <property type="match status" value="1"/>
</dbReference>
<dbReference type="PANTHER" id="PTHR30100">
    <property type="entry name" value="FATTY ACID/PHOSPHOLIPID SYNTHESIS PROTEIN PLSX"/>
    <property type="match status" value="1"/>
</dbReference>
<comment type="subcellular location">
    <subcellularLocation>
        <location evidence="10">Cytoplasm</location>
    </subcellularLocation>
    <text evidence="10">Associated with the membrane possibly through PlsY.</text>
</comment>
<evidence type="ECO:0000256" key="3">
    <source>
        <dbReference type="ARBA" id="ARBA00022516"/>
    </source>
</evidence>
<gene>
    <name evidence="10" type="primary">plsX</name>
    <name evidence="11" type="ORF">TVD_08540</name>
</gene>
<evidence type="ECO:0000256" key="5">
    <source>
        <dbReference type="ARBA" id="ARBA00023098"/>
    </source>
</evidence>
<comment type="pathway">
    <text evidence="10">Lipid metabolism; phospholipid metabolism.</text>
</comment>
<evidence type="ECO:0000256" key="10">
    <source>
        <dbReference type="HAMAP-Rule" id="MF_00019"/>
    </source>
</evidence>
<evidence type="ECO:0000256" key="8">
    <source>
        <dbReference type="ARBA" id="ARBA00024069"/>
    </source>
</evidence>
<dbReference type="PIRSF" id="PIRSF002465">
    <property type="entry name" value="Phsphlp_syn_PlsX"/>
    <property type="match status" value="1"/>
</dbReference>
<dbReference type="EMBL" id="CP011367">
    <property type="protein sequence ID" value="AKJ95401.1"/>
    <property type="molecule type" value="Genomic_DNA"/>
</dbReference>
<reference evidence="11 12" key="1">
    <citation type="submission" date="2015-04" db="EMBL/GenBank/DDBJ databases">
        <title>Complete Sequence for the Genome of the Thioalkalivibrio versutus D301.</title>
        <authorList>
            <person name="Mu T."/>
            <person name="Zhou J."/>
            <person name="Xu X."/>
        </authorList>
    </citation>
    <scope>NUCLEOTIDE SEQUENCE [LARGE SCALE GENOMIC DNA]</scope>
    <source>
        <strain evidence="11 12">D301</strain>
    </source>
</reference>
<keyword evidence="2 10" id="KW-0963">Cytoplasm</keyword>
<keyword evidence="3 10" id="KW-0444">Lipid biosynthesis</keyword>
<accession>A0A0G3G990</accession>
<comment type="similarity">
    <text evidence="10">Belongs to the PlsX family.</text>
</comment>
<dbReference type="GO" id="GO:0008654">
    <property type="term" value="P:phospholipid biosynthetic process"/>
    <property type="evidence" value="ECO:0007669"/>
    <property type="project" value="UniProtKB-KW"/>
</dbReference>
<evidence type="ECO:0000256" key="7">
    <source>
        <dbReference type="ARBA" id="ARBA00023264"/>
    </source>
</evidence>
<dbReference type="InterPro" id="IPR012281">
    <property type="entry name" value="Phospholipid_synth_PlsX-like"/>
</dbReference>
<name>A0A0G3G990_9GAMM</name>
<dbReference type="OrthoDB" id="9806408at2"/>
<keyword evidence="12" id="KW-1185">Reference proteome</keyword>
<dbReference type="KEGG" id="tvr:TVD_08540"/>
<evidence type="ECO:0000256" key="6">
    <source>
        <dbReference type="ARBA" id="ARBA00023209"/>
    </source>
</evidence>
<evidence type="ECO:0000256" key="1">
    <source>
        <dbReference type="ARBA" id="ARBA00001232"/>
    </source>
</evidence>
<dbReference type="PANTHER" id="PTHR30100:SF1">
    <property type="entry name" value="PHOSPHATE ACYLTRANSFERASE"/>
    <property type="match status" value="1"/>
</dbReference>
<dbReference type="Pfam" id="PF02504">
    <property type="entry name" value="FA_synthesis"/>
    <property type="match status" value="1"/>
</dbReference>
<sequence>MTASFTIALDVMGGDHGASVILPAARRSLKVADDFRLLLVGDQETIESGISGWSASERERVEMVHASQVVGMDELPAVALRTKRDSSMRVAIDQVKNGAAQACVSAGNTGGLMATARYVLKTLPGIDRPAIATALPSMNGHTHMLDLGANVDVEAAHLYQFAVMGSVLANAVDGLEAPRVGLLNIGSEAIKGNDRVREAGRMLEESSLNYIGFVEGNDVYCGDVDVVVCDGFVGNVALKISEGVAKMISSKMKAEFDASVFSRLSGLFALPVLRRIRHRFDHRRYNGASLLGLQGVVIKSHGSADELAFEHAIRIARIEAEANISSRIDKQLGQLLGQETSE</sequence>
<evidence type="ECO:0000256" key="9">
    <source>
        <dbReference type="ARBA" id="ARBA00046608"/>
    </source>
</evidence>
<dbReference type="SUPFAM" id="SSF53659">
    <property type="entry name" value="Isocitrate/Isopropylmalate dehydrogenase-like"/>
    <property type="match status" value="1"/>
</dbReference>
<dbReference type="HAMAP" id="MF_00019">
    <property type="entry name" value="PlsX"/>
    <property type="match status" value="1"/>
</dbReference>
<organism evidence="11 12">
    <name type="scientific">Thioalkalivibrio versutus</name>
    <dbReference type="NCBI Taxonomy" id="106634"/>
    <lineage>
        <taxon>Bacteria</taxon>
        <taxon>Pseudomonadati</taxon>
        <taxon>Pseudomonadota</taxon>
        <taxon>Gammaproteobacteria</taxon>
        <taxon>Chromatiales</taxon>
        <taxon>Ectothiorhodospiraceae</taxon>
        <taxon>Thioalkalivibrio</taxon>
    </lineage>
</organism>
<dbReference type="EC" id="2.3.1.274" evidence="8 10"/>
<evidence type="ECO:0000313" key="12">
    <source>
        <dbReference type="Proteomes" id="UP000064201"/>
    </source>
</evidence>
<keyword evidence="6 10" id="KW-0594">Phospholipid biosynthesis</keyword>
<comment type="function">
    <text evidence="10">Catalyzes the reversible formation of acyl-phosphate (acyl-PO(4)) from acyl-[acyl-carrier-protein] (acyl-ACP). This enzyme utilizes acyl-ACP as fatty acyl donor, but not acyl-CoA.</text>
</comment>
<keyword evidence="4 10" id="KW-0808">Transferase</keyword>
<dbReference type="RefSeq" id="WP_018144162.1">
    <property type="nucleotide sequence ID" value="NZ_CP011367.1"/>
</dbReference>
<keyword evidence="11" id="KW-0012">Acyltransferase</keyword>
<dbReference type="GO" id="GO:0043811">
    <property type="term" value="F:phosphate:acyl-[acyl carrier protein] acyltransferase activity"/>
    <property type="evidence" value="ECO:0007669"/>
    <property type="project" value="UniProtKB-UniRule"/>
</dbReference>
<evidence type="ECO:0000256" key="2">
    <source>
        <dbReference type="ARBA" id="ARBA00022490"/>
    </source>
</evidence>
<proteinExistence type="inferred from homology"/>
<dbReference type="NCBIfam" id="TIGR00182">
    <property type="entry name" value="plsX"/>
    <property type="match status" value="1"/>
</dbReference>
<dbReference type="PATRIC" id="fig|106634.4.peg.1747"/>
<keyword evidence="7 10" id="KW-1208">Phospholipid metabolism</keyword>
<protein>
    <recommendedName>
        <fullName evidence="8 10">Phosphate acyltransferase</fullName>
        <ecNumber evidence="8 10">2.3.1.274</ecNumber>
    </recommendedName>
    <alternativeName>
        <fullName evidence="10">Acyl-ACP phosphotransacylase</fullName>
    </alternativeName>
    <alternativeName>
        <fullName evidence="10">Acyl-[acyl-carrier-protein]--phosphate acyltransferase</fullName>
    </alternativeName>
    <alternativeName>
        <fullName evidence="10">Phosphate-acyl-ACP acyltransferase</fullName>
    </alternativeName>
</protein>
<dbReference type="GO" id="GO:0005737">
    <property type="term" value="C:cytoplasm"/>
    <property type="evidence" value="ECO:0007669"/>
    <property type="project" value="UniProtKB-SubCell"/>
</dbReference>
<evidence type="ECO:0000313" key="11">
    <source>
        <dbReference type="EMBL" id="AKJ95401.1"/>
    </source>
</evidence>
<dbReference type="GO" id="GO:0006633">
    <property type="term" value="P:fatty acid biosynthetic process"/>
    <property type="evidence" value="ECO:0007669"/>
    <property type="project" value="UniProtKB-UniRule"/>
</dbReference>
<dbReference type="AlphaFoldDB" id="A0A0G3G990"/>
<keyword evidence="5 10" id="KW-0443">Lipid metabolism</keyword>
<comment type="catalytic activity">
    <reaction evidence="1 10">
        <text>a fatty acyl-[ACP] + phosphate = an acyl phosphate + holo-[ACP]</text>
        <dbReference type="Rhea" id="RHEA:42292"/>
        <dbReference type="Rhea" id="RHEA-COMP:9685"/>
        <dbReference type="Rhea" id="RHEA-COMP:14125"/>
        <dbReference type="ChEBI" id="CHEBI:43474"/>
        <dbReference type="ChEBI" id="CHEBI:59918"/>
        <dbReference type="ChEBI" id="CHEBI:64479"/>
        <dbReference type="ChEBI" id="CHEBI:138651"/>
        <dbReference type="EC" id="2.3.1.274"/>
    </reaction>
</comment>